<evidence type="ECO:0000313" key="1">
    <source>
        <dbReference type="EMBL" id="TVY87118.1"/>
    </source>
</evidence>
<reference evidence="1 2" key="1">
    <citation type="submission" date="2018-05" db="EMBL/GenBank/DDBJ databases">
        <title>Genome sequencing and assembly of the regulated plant pathogen Lachnellula willkommii and related sister species for the development of diagnostic species identification markers.</title>
        <authorList>
            <person name="Giroux E."/>
            <person name="Bilodeau G."/>
        </authorList>
    </citation>
    <scope>NUCLEOTIDE SEQUENCE [LARGE SCALE GENOMIC DNA]</scope>
    <source>
        <strain evidence="1 2">CBS 172.35</strain>
    </source>
</reference>
<protein>
    <submittedName>
        <fullName evidence="1">Putative glutamine amidotransferase-like protein</fullName>
    </submittedName>
</protein>
<evidence type="ECO:0000313" key="2">
    <source>
        <dbReference type="Proteomes" id="UP000315522"/>
    </source>
</evidence>
<comment type="caution">
    <text evidence="1">The sequence shown here is derived from an EMBL/GenBank/DDBJ whole genome shotgun (WGS) entry which is preliminary data.</text>
</comment>
<dbReference type="GO" id="GO:0005829">
    <property type="term" value="C:cytosol"/>
    <property type="evidence" value="ECO:0007669"/>
    <property type="project" value="TreeGrafter"/>
</dbReference>
<organism evidence="1 2">
    <name type="scientific">Lachnellula willkommii</name>
    <dbReference type="NCBI Taxonomy" id="215461"/>
    <lineage>
        <taxon>Eukaryota</taxon>
        <taxon>Fungi</taxon>
        <taxon>Dikarya</taxon>
        <taxon>Ascomycota</taxon>
        <taxon>Pezizomycotina</taxon>
        <taxon>Leotiomycetes</taxon>
        <taxon>Helotiales</taxon>
        <taxon>Lachnaceae</taxon>
        <taxon>Lachnellula</taxon>
    </lineage>
</organism>
<dbReference type="InterPro" id="IPR044992">
    <property type="entry name" value="ChyE-like"/>
</dbReference>
<keyword evidence="1" id="KW-0315">Glutamine amidotransferase</keyword>
<sequence>MTAINQSYIITCTHIISSLVATIQSRSGSANVRAAVACLVTTSSIPLSLPWPQKWGVLGPGKSRASALYKKQERYRGILTQRTWHLMSPRSLRIAILDCDTPVPNVYSERGLYSDIFAALLRDAASTSTELSELKLEFSKYDSVLGQFPSLEEFPGLNGVIITGSGRFIYSRAPKAETWIMEQSRKSEKTEPVLNISTAASAYDDAPWITSLEEFCRRIYTSYPSIKIFGSCFGHQLLCHVLFSPPGKNVVCRDPKGWELGVHPTTLSSAFISNFGPVTSNPLHADQLRLQFVHADHVDLPGLPGGFHSIGSSQHCSLQGVWKKGRVLTYQGHAEFDRCVNGETVKVFGKAVWDQTFMEESLKAVDGEDDSIWAAQVMLRFFMEEETEERKCIGRRFELGG</sequence>
<dbReference type="PANTHER" id="PTHR42695:SF6">
    <property type="entry name" value="GLUTAMINE AMIDOTRANSFERASE DOMAIN-CONTAINING PROTEIN"/>
    <property type="match status" value="1"/>
</dbReference>
<dbReference type="Proteomes" id="UP000315522">
    <property type="component" value="Unassembled WGS sequence"/>
</dbReference>
<name>A0A559M2D4_9HELO</name>
<dbReference type="InterPro" id="IPR029062">
    <property type="entry name" value="Class_I_gatase-like"/>
</dbReference>
<dbReference type="Gene3D" id="3.40.50.880">
    <property type="match status" value="1"/>
</dbReference>
<dbReference type="GO" id="GO:0005634">
    <property type="term" value="C:nucleus"/>
    <property type="evidence" value="ECO:0007669"/>
    <property type="project" value="TreeGrafter"/>
</dbReference>
<dbReference type="PANTHER" id="PTHR42695">
    <property type="entry name" value="GLUTAMINE AMIDOTRANSFERASE YLR126C-RELATED"/>
    <property type="match status" value="1"/>
</dbReference>
<dbReference type="SUPFAM" id="SSF52317">
    <property type="entry name" value="Class I glutamine amidotransferase-like"/>
    <property type="match status" value="1"/>
</dbReference>
<dbReference type="EMBL" id="QGML01002741">
    <property type="protein sequence ID" value="TVY87118.1"/>
    <property type="molecule type" value="Genomic_DNA"/>
</dbReference>
<keyword evidence="2" id="KW-1185">Reference proteome</keyword>
<keyword evidence="1" id="KW-0808">Transferase</keyword>
<accession>A0A559M2D4</accession>
<dbReference type="GO" id="GO:0016740">
    <property type="term" value="F:transferase activity"/>
    <property type="evidence" value="ECO:0007669"/>
    <property type="project" value="UniProtKB-KW"/>
</dbReference>
<dbReference type="AlphaFoldDB" id="A0A559M2D4"/>
<gene>
    <name evidence="1" type="ORF">LAWI1_G005382</name>
</gene>
<proteinExistence type="predicted"/>
<dbReference type="CDD" id="cd01741">
    <property type="entry name" value="GATase1_1"/>
    <property type="match status" value="1"/>
</dbReference>